<reference evidence="1" key="1">
    <citation type="submission" date="2022-07" db="EMBL/GenBank/DDBJ databases">
        <authorList>
            <person name="Trinca V."/>
            <person name="Uliana J.V.C."/>
            <person name="Torres T.T."/>
            <person name="Ward R.J."/>
            <person name="Monesi N."/>
        </authorList>
    </citation>
    <scope>NUCLEOTIDE SEQUENCE</scope>
    <source>
        <strain evidence="1">HSMRA1968</strain>
        <tissue evidence="1">Whole embryos</tissue>
    </source>
</reference>
<dbReference type="EMBL" id="WJQU01000001">
    <property type="protein sequence ID" value="KAJ6647527.1"/>
    <property type="molecule type" value="Genomic_DNA"/>
</dbReference>
<dbReference type="AlphaFoldDB" id="A0A9Q0S6T8"/>
<dbReference type="Proteomes" id="UP001151699">
    <property type="component" value="Chromosome A"/>
</dbReference>
<dbReference type="PANTHER" id="PTHR11005">
    <property type="entry name" value="LYSOSOMAL ACID LIPASE-RELATED"/>
    <property type="match status" value="1"/>
</dbReference>
<name>A0A9Q0S6T8_9DIPT</name>
<evidence type="ECO:0000313" key="1">
    <source>
        <dbReference type="EMBL" id="KAJ6647527.1"/>
    </source>
</evidence>
<feature type="non-terminal residue" evidence="1">
    <location>
        <position position="1"/>
    </location>
</feature>
<protein>
    <submittedName>
        <fullName evidence="1">Lipase 3</fullName>
    </submittedName>
</protein>
<accession>A0A9Q0S6T8</accession>
<keyword evidence="2" id="KW-1185">Reference proteome</keyword>
<dbReference type="InterPro" id="IPR029058">
    <property type="entry name" value="AB_hydrolase_fold"/>
</dbReference>
<organism evidence="1 2">
    <name type="scientific">Pseudolycoriella hygida</name>
    <dbReference type="NCBI Taxonomy" id="35572"/>
    <lineage>
        <taxon>Eukaryota</taxon>
        <taxon>Metazoa</taxon>
        <taxon>Ecdysozoa</taxon>
        <taxon>Arthropoda</taxon>
        <taxon>Hexapoda</taxon>
        <taxon>Insecta</taxon>
        <taxon>Pterygota</taxon>
        <taxon>Neoptera</taxon>
        <taxon>Endopterygota</taxon>
        <taxon>Diptera</taxon>
        <taxon>Nematocera</taxon>
        <taxon>Sciaroidea</taxon>
        <taxon>Sciaridae</taxon>
        <taxon>Pseudolycoriella</taxon>
    </lineage>
</organism>
<dbReference type="SUPFAM" id="SSF53474">
    <property type="entry name" value="alpha/beta-Hydrolases"/>
    <property type="match status" value="1"/>
</dbReference>
<gene>
    <name evidence="1" type="primary">Lip3_0</name>
    <name evidence="1" type="ORF">Bhyg_02750</name>
</gene>
<evidence type="ECO:0000313" key="2">
    <source>
        <dbReference type="Proteomes" id="UP001151699"/>
    </source>
</evidence>
<proteinExistence type="predicted"/>
<dbReference type="Gene3D" id="3.40.50.1820">
    <property type="entry name" value="alpha/beta hydrolase"/>
    <property type="match status" value="1"/>
</dbReference>
<dbReference type="OrthoDB" id="9974421at2759"/>
<sequence>RFLQFDHKHLKNIEIYNQTTPPSYPLSKISVKLHFLYGTNDFLTSMLDVEGLIRKFKTSTVAIDKFFGWNHADFLIGREAHTANRKILGVMKQYSEVAQDVFDY</sequence>
<comment type="caution">
    <text evidence="1">The sequence shown here is derived from an EMBL/GenBank/DDBJ whole genome shotgun (WGS) entry which is preliminary data.</text>
</comment>
<feature type="non-terminal residue" evidence="1">
    <location>
        <position position="104"/>
    </location>
</feature>